<feature type="compositionally biased region" description="Basic and acidic residues" evidence="1">
    <location>
        <begin position="94"/>
        <end position="131"/>
    </location>
</feature>
<feature type="compositionally biased region" description="Low complexity" evidence="1">
    <location>
        <begin position="163"/>
        <end position="188"/>
    </location>
</feature>
<dbReference type="AlphaFoldDB" id="A0A4U8Q7D6"/>
<organism evidence="3 4">
    <name type="scientific">Robinsoniella peoriensis</name>
    <dbReference type="NCBI Taxonomy" id="180332"/>
    <lineage>
        <taxon>Bacteria</taxon>
        <taxon>Bacillati</taxon>
        <taxon>Bacillota</taxon>
        <taxon>Clostridia</taxon>
        <taxon>Lachnospirales</taxon>
        <taxon>Lachnospiraceae</taxon>
        <taxon>Robinsoniella</taxon>
    </lineage>
</organism>
<sequence>MELFLIEDGEEDVQKNRLFTYGMLLFSSRGENKMHDERKKVVKKILTAAGVVVGTCAISAGSFFLVDSGLAFLNTKIEKSDVTEKSSEIQQTNSDKETELIAKSKDSFIVPEEKTGTEKETDKKTDGEKTGGENSGTGSENTGSSDNGDSSSSGNGSNGSGYNGTSDYNGNSDSNGGTDGSGNSQNGNWETPPASTPQTEAPQTNPPQTDPPQTDAPQTDAPQTDPPQTDPPQTEAPPAAWDDTYFFPDTATRYITENELYNMTDREIAIARNEIFARHGRKFTKQEWTDYFNTKTWYVPTYDPETFDSMDLLNDFEKKNLKVILAYEEKR</sequence>
<reference evidence="3 4" key="1">
    <citation type="journal article" date="2019" name="Anaerobe">
        <title>Detection of Robinsoniella peoriensis in multiple bone samples of a trauma patient.</title>
        <authorList>
            <person name="Schrottner P."/>
            <person name="Hartwich K."/>
            <person name="Bunk B."/>
            <person name="Schober I."/>
            <person name="Helbig S."/>
            <person name="Rudolph W.W."/>
            <person name="Gunzer F."/>
        </authorList>
    </citation>
    <scope>NUCLEOTIDE SEQUENCE [LARGE SCALE GENOMIC DNA]</scope>
    <source>
        <strain evidence="3 4">DSM 106044</strain>
    </source>
</reference>
<feature type="compositionally biased region" description="Low complexity" evidence="1">
    <location>
        <begin position="211"/>
        <end position="223"/>
    </location>
</feature>
<feature type="compositionally biased region" description="Low complexity" evidence="1">
    <location>
        <begin position="231"/>
        <end position="240"/>
    </location>
</feature>
<comment type="caution">
    <text evidence="3">The sequence shown here is derived from an EMBL/GenBank/DDBJ whole genome shotgun (WGS) entry which is preliminary data.</text>
</comment>
<name>A0A4U8Q7D6_9FIRM</name>
<proteinExistence type="predicted"/>
<protein>
    <recommendedName>
        <fullName evidence="2">YARHG domain-containing protein</fullName>
    </recommendedName>
</protein>
<accession>A0A4U8Q7D6</accession>
<evidence type="ECO:0000256" key="1">
    <source>
        <dbReference type="SAM" id="MobiDB-lite"/>
    </source>
</evidence>
<dbReference type="Pfam" id="PF13308">
    <property type="entry name" value="YARHG"/>
    <property type="match status" value="1"/>
</dbReference>
<dbReference type="STRING" id="180332.GCA_000797495_04092"/>
<evidence type="ECO:0000313" key="4">
    <source>
        <dbReference type="Proteomes" id="UP000306509"/>
    </source>
</evidence>
<dbReference type="InterPro" id="IPR038434">
    <property type="entry name" value="YARHG_sf"/>
</dbReference>
<evidence type="ECO:0000313" key="3">
    <source>
        <dbReference type="EMBL" id="TLD00419.1"/>
    </source>
</evidence>
<dbReference type="Proteomes" id="UP000306509">
    <property type="component" value="Unassembled WGS sequence"/>
</dbReference>
<feature type="compositionally biased region" description="Low complexity" evidence="1">
    <location>
        <begin position="136"/>
        <end position="155"/>
    </location>
</feature>
<feature type="region of interest" description="Disordered" evidence="1">
    <location>
        <begin position="81"/>
        <end position="244"/>
    </location>
</feature>
<gene>
    <name evidence="3" type="ORF">DSM106044_02727</name>
</gene>
<feature type="domain" description="YARHG" evidence="2">
    <location>
        <begin position="243"/>
        <end position="329"/>
    </location>
</feature>
<keyword evidence="4" id="KW-1185">Reference proteome</keyword>
<evidence type="ECO:0000259" key="2">
    <source>
        <dbReference type="SMART" id="SM01324"/>
    </source>
</evidence>
<dbReference type="Gene3D" id="1.20.58.1690">
    <property type="match status" value="1"/>
</dbReference>
<dbReference type="EMBL" id="QGQD01000055">
    <property type="protein sequence ID" value="TLD00419.1"/>
    <property type="molecule type" value="Genomic_DNA"/>
</dbReference>
<dbReference type="SMART" id="SM01324">
    <property type="entry name" value="YARHG"/>
    <property type="match status" value="1"/>
</dbReference>
<dbReference type="InterPro" id="IPR025582">
    <property type="entry name" value="YARHG_dom"/>
</dbReference>